<dbReference type="Gene3D" id="3.40.190.10">
    <property type="entry name" value="Periplasmic binding protein-like II"/>
    <property type="match status" value="2"/>
</dbReference>
<dbReference type="CDD" id="cd00090">
    <property type="entry name" value="HTH_ARSR"/>
    <property type="match status" value="1"/>
</dbReference>
<evidence type="ECO:0000313" key="6">
    <source>
        <dbReference type="EMBL" id="MBB5842457.1"/>
    </source>
</evidence>
<evidence type="ECO:0000256" key="2">
    <source>
        <dbReference type="ARBA" id="ARBA00023015"/>
    </source>
</evidence>
<dbReference type="InterPro" id="IPR011991">
    <property type="entry name" value="ArsR-like_HTH"/>
</dbReference>
<proteinExistence type="inferred from homology"/>
<accession>A0A841AGW3</accession>
<dbReference type="PANTHER" id="PTHR30346:SF29">
    <property type="entry name" value="LYSR SUBSTRATE-BINDING"/>
    <property type="match status" value="1"/>
</dbReference>
<evidence type="ECO:0000256" key="3">
    <source>
        <dbReference type="ARBA" id="ARBA00023125"/>
    </source>
</evidence>
<dbReference type="Pfam" id="PF00126">
    <property type="entry name" value="HTH_1"/>
    <property type="match status" value="1"/>
</dbReference>
<dbReference type="PANTHER" id="PTHR30346">
    <property type="entry name" value="TRANSCRIPTIONAL DUAL REGULATOR HCAR-RELATED"/>
    <property type="match status" value="1"/>
</dbReference>
<keyword evidence="3 6" id="KW-0238">DNA-binding</keyword>
<reference evidence="6 7" key="1">
    <citation type="submission" date="2020-08" db="EMBL/GenBank/DDBJ databases">
        <title>Sequencing the genomes of 1000 actinobacteria strains.</title>
        <authorList>
            <person name="Klenk H.-P."/>
        </authorList>
    </citation>
    <scope>NUCLEOTIDE SEQUENCE [LARGE SCALE GENOMIC DNA]</scope>
    <source>
        <strain evidence="6 7">DSM 105784</strain>
    </source>
</reference>
<evidence type="ECO:0000256" key="4">
    <source>
        <dbReference type="ARBA" id="ARBA00023163"/>
    </source>
</evidence>
<dbReference type="InterPro" id="IPR005119">
    <property type="entry name" value="LysR_subst-bd"/>
</dbReference>
<organism evidence="6 7">
    <name type="scientific">Conyzicola lurida</name>
    <dbReference type="NCBI Taxonomy" id="1172621"/>
    <lineage>
        <taxon>Bacteria</taxon>
        <taxon>Bacillati</taxon>
        <taxon>Actinomycetota</taxon>
        <taxon>Actinomycetes</taxon>
        <taxon>Micrococcales</taxon>
        <taxon>Microbacteriaceae</taxon>
        <taxon>Conyzicola</taxon>
    </lineage>
</organism>
<evidence type="ECO:0000256" key="1">
    <source>
        <dbReference type="ARBA" id="ARBA00009437"/>
    </source>
</evidence>
<protein>
    <submittedName>
        <fullName evidence="6">DNA-binding transcriptional LysR family regulator</fullName>
    </submittedName>
</protein>
<comment type="caution">
    <text evidence="6">The sequence shown here is derived from an EMBL/GenBank/DDBJ whole genome shotgun (WGS) entry which is preliminary data.</text>
</comment>
<evidence type="ECO:0000259" key="5">
    <source>
        <dbReference type="PROSITE" id="PS50931"/>
    </source>
</evidence>
<dbReference type="SUPFAM" id="SSF46785">
    <property type="entry name" value="Winged helix' DNA-binding domain"/>
    <property type="match status" value="1"/>
</dbReference>
<comment type="similarity">
    <text evidence="1">Belongs to the LysR transcriptional regulatory family.</text>
</comment>
<feature type="domain" description="HTH lysR-type" evidence="5">
    <location>
        <begin position="1"/>
        <end position="58"/>
    </location>
</feature>
<keyword evidence="4" id="KW-0804">Transcription</keyword>
<sequence length="309" mass="33530">MDVRRLELLRELAERGSITAVATATNRTSSAVSQQLKVLEREAGIPLTERRGRGVVLTGAGRMLAQTATDVAVALQRADALWEDFKQAPSGDVSLTIFPTGGQMLLPGLLAAIEDVPGLTLMCSDQDPLLPDFADLTPDFDIVVADAPAILPSWRERGLAVLPLMTEPLDVALPEGHPLSEKKTLSPKDLVDESWIGVPVGFPFDRILRQVETVNGTPARVLQRFVDNGIVESVVAAGHGIAILPRYTTRDHENGLVTRPLTGVRAIRQISALMRPDRAERPSVRLVAEALRAEAQRFVAEHKTESPQT</sequence>
<dbReference type="GO" id="GO:0003677">
    <property type="term" value="F:DNA binding"/>
    <property type="evidence" value="ECO:0007669"/>
    <property type="project" value="UniProtKB-KW"/>
</dbReference>
<dbReference type="InterPro" id="IPR036390">
    <property type="entry name" value="WH_DNA-bd_sf"/>
</dbReference>
<name>A0A841AGW3_9MICO</name>
<dbReference type="GO" id="GO:0032993">
    <property type="term" value="C:protein-DNA complex"/>
    <property type="evidence" value="ECO:0007669"/>
    <property type="project" value="TreeGrafter"/>
</dbReference>
<dbReference type="AlphaFoldDB" id="A0A841AGW3"/>
<keyword evidence="7" id="KW-1185">Reference proteome</keyword>
<dbReference type="InterPro" id="IPR000847">
    <property type="entry name" value="LysR_HTH_N"/>
</dbReference>
<dbReference type="RefSeq" id="WP_184233811.1">
    <property type="nucleotide sequence ID" value="NZ_JACHMJ010000001.1"/>
</dbReference>
<gene>
    <name evidence="6" type="ORF">HD599_000780</name>
</gene>
<evidence type="ECO:0000313" key="7">
    <source>
        <dbReference type="Proteomes" id="UP000536685"/>
    </source>
</evidence>
<dbReference type="GO" id="GO:0003700">
    <property type="term" value="F:DNA-binding transcription factor activity"/>
    <property type="evidence" value="ECO:0007669"/>
    <property type="project" value="InterPro"/>
</dbReference>
<dbReference type="PROSITE" id="PS50931">
    <property type="entry name" value="HTH_LYSR"/>
    <property type="match status" value="1"/>
</dbReference>
<dbReference type="InterPro" id="IPR036388">
    <property type="entry name" value="WH-like_DNA-bd_sf"/>
</dbReference>
<dbReference type="SUPFAM" id="SSF53850">
    <property type="entry name" value="Periplasmic binding protein-like II"/>
    <property type="match status" value="1"/>
</dbReference>
<dbReference type="EMBL" id="JACHMJ010000001">
    <property type="protein sequence ID" value="MBB5842457.1"/>
    <property type="molecule type" value="Genomic_DNA"/>
</dbReference>
<keyword evidence="2" id="KW-0805">Transcription regulation</keyword>
<dbReference type="Proteomes" id="UP000536685">
    <property type="component" value="Unassembled WGS sequence"/>
</dbReference>
<dbReference type="Pfam" id="PF03466">
    <property type="entry name" value="LysR_substrate"/>
    <property type="match status" value="1"/>
</dbReference>
<dbReference type="Gene3D" id="1.10.10.10">
    <property type="entry name" value="Winged helix-like DNA-binding domain superfamily/Winged helix DNA-binding domain"/>
    <property type="match status" value="1"/>
</dbReference>